<dbReference type="InterPro" id="IPR002885">
    <property type="entry name" value="PPR_rpt"/>
</dbReference>
<evidence type="ECO:0000256" key="1">
    <source>
        <dbReference type="ARBA" id="ARBA00022737"/>
    </source>
</evidence>
<feature type="repeat" description="PPR" evidence="3">
    <location>
        <begin position="95"/>
        <end position="125"/>
    </location>
</feature>
<dbReference type="GO" id="GO:0003723">
    <property type="term" value="F:RNA binding"/>
    <property type="evidence" value="ECO:0007669"/>
    <property type="project" value="InterPro"/>
</dbReference>
<reference evidence="4" key="2">
    <citation type="submission" date="2015-07" db="EMBL/GenBank/DDBJ databases">
        <authorList>
            <person name="Noorani M."/>
        </authorList>
    </citation>
    <scope>NUCLEOTIDE SEQUENCE</scope>
    <source>
        <strain evidence="4">Yugu1</strain>
    </source>
</reference>
<dbReference type="OrthoDB" id="185373at2759"/>
<dbReference type="PANTHER" id="PTHR47926:SF533">
    <property type="entry name" value="DYW DOMAIN-CONTAINING PROTEIN"/>
    <property type="match status" value="1"/>
</dbReference>
<dbReference type="InterPro" id="IPR011990">
    <property type="entry name" value="TPR-like_helical_dom_sf"/>
</dbReference>
<evidence type="ECO:0008006" key="5">
    <source>
        <dbReference type="Google" id="ProtNLM"/>
    </source>
</evidence>
<dbReference type="Pfam" id="PF01535">
    <property type="entry name" value="PPR"/>
    <property type="match status" value="2"/>
</dbReference>
<keyword evidence="2" id="KW-0809">Transit peptide</keyword>
<dbReference type="AlphaFoldDB" id="A0A368QU84"/>
<dbReference type="PANTHER" id="PTHR47926">
    <property type="entry name" value="PENTATRICOPEPTIDE REPEAT-CONTAINING PROTEIN"/>
    <property type="match status" value="1"/>
</dbReference>
<dbReference type="EMBL" id="CM003531">
    <property type="protein sequence ID" value="RCV21526.1"/>
    <property type="molecule type" value="Genomic_DNA"/>
</dbReference>
<accession>A0A368QU84</accession>
<name>A0A368QU84_SETIT</name>
<gene>
    <name evidence="4" type="ORF">SETIT_4G146200v2</name>
</gene>
<evidence type="ECO:0000256" key="2">
    <source>
        <dbReference type="ARBA" id="ARBA00022946"/>
    </source>
</evidence>
<dbReference type="PROSITE" id="PS51375">
    <property type="entry name" value="PPR"/>
    <property type="match status" value="1"/>
</dbReference>
<dbReference type="STRING" id="4555.A0A368QU84"/>
<evidence type="ECO:0000313" key="4">
    <source>
        <dbReference type="EMBL" id="RCV21526.1"/>
    </source>
</evidence>
<sequence>MYRRTEEFKVVIATCLTDPPMKAPMHLGTTTSPPSSAAAAATTHKATIRSRRGHQGRVHRLHGFTFLRNSLLVGYLRHPFPADARTLFDEMLRRNPVSWSALISGSARLGALAEALALFAGMLRSTERGSWDHPDSFTLGALSTGCARARGNVAGAQVHACAAKFGVDEEDESVAAVAAKADMYAKCRWVDPLWWAFTLALRHTVVCWMWTSMIACLVNHGSSGNHGTAIALFKKKCWN</sequence>
<dbReference type="Gene3D" id="1.25.40.10">
    <property type="entry name" value="Tetratricopeptide repeat domain"/>
    <property type="match status" value="1"/>
</dbReference>
<dbReference type="GO" id="GO:0009451">
    <property type="term" value="P:RNA modification"/>
    <property type="evidence" value="ECO:0007669"/>
    <property type="project" value="InterPro"/>
</dbReference>
<keyword evidence="1" id="KW-0677">Repeat</keyword>
<reference evidence="4" key="1">
    <citation type="journal article" date="2012" name="Nat. Biotechnol.">
        <title>Reference genome sequence of the model plant Setaria.</title>
        <authorList>
            <person name="Bennetzen J.L."/>
            <person name="Schmutz J."/>
            <person name="Wang H."/>
            <person name="Percifield R."/>
            <person name="Hawkins J."/>
            <person name="Pontaroli A.C."/>
            <person name="Estep M."/>
            <person name="Feng L."/>
            <person name="Vaughn J.N."/>
            <person name="Grimwood J."/>
            <person name="Jenkins J."/>
            <person name="Barry K."/>
            <person name="Lindquist E."/>
            <person name="Hellsten U."/>
            <person name="Deshpande S."/>
            <person name="Wang X."/>
            <person name="Wu X."/>
            <person name="Mitros T."/>
            <person name="Triplett J."/>
            <person name="Yang X."/>
            <person name="Ye C.Y."/>
            <person name="Mauro-Herrera M."/>
            <person name="Wang L."/>
            <person name="Li P."/>
            <person name="Sharma M."/>
            <person name="Sharma R."/>
            <person name="Ronald P.C."/>
            <person name="Panaud O."/>
            <person name="Kellogg E.A."/>
            <person name="Brutnell T.P."/>
            <person name="Doust A.N."/>
            <person name="Tuskan G.A."/>
            <person name="Rokhsar D."/>
            <person name="Devos K.M."/>
        </authorList>
    </citation>
    <scope>NUCLEOTIDE SEQUENCE [LARGE SCALE GENOMIC DNA]</scope>
    <source>
        <strain evidence="4">Yugu1</strain>
    </source>
</reference>
<dbReference type="InterPro" id="IPR046960">
    <property type="entry name" value="PPR_At4g14850-like_plant"/>
</dbReference>
<proteinExistence type="predicted"/>
<evidence type="ECO:0000256" key="3">
    <source>
        <dbReference type="PROSITE-ProRule" id="PRU00708"/>
    </source>
</evidence>
<protein>
    <recommendedName>
        <fullName evidence="5">Pentatricopeptide repeat-containing protein</fullName>
    </recommendedName>
</protein>
<organism evidence="4">
    <name type="scientific">Setaria italica</name>
    <name type="common">Foxtail millet</name>
    <name type="synonym">Panicum italicum</name>
    <dbReference type="NCBI Taxonomy" id="4555"/>
    <lineage>
        <taxon>Eukaryota</taxon>
        <taxon>Viridiplantae</taxon>
        <taxon>Streptophyta</taxon>
        <taxon>Embryophyta</taxon>
        <taxon>Tracheophyta</taxon>
        <taxon>Spermatophyta</taxon>
        <taxon>Magnoliopsida</taxon>
        <taxon>Liliopsida</taxon>
        <taxon>Poales</taxon>
        <taxon>Poaceae</taxon>
        <taxon>PACMAD clade</taxon>
        <taxon>Panicoideae</taxon>
        <taxon>Panicodae</taxon>
        <taxon>Paniceae</taxon>
        <taxon>Cenchrinae</taxon>
        <taxon>Setaria</taxon>
    </lineage>
</organism>